<comment type="caution">
    <text evidence="1">The sequence shown here is derived from an EMBL/GenBank/DDBJ whole genome shotgun (WGS) entry which is preliminary data.</text>
</comment>
<protein>
    <submittedName>
        <fullName evidence="1">Uncharacterized protein</fullName>
    </submittedName>
</protein>
<gene>
    <name evidence="1" type="ORF">F2Q69_00034922</name>
</gene>
<proteinExistence type="predicted"/>
<name>A0A8S9SRT2_BRACR</name>
<sequence>MCVKESMRCCSTSNLYIKVDMWSTRWIGQARGVAMHATRQCGQTCGGRGVSLHGSRPCIQTGRGLGVTFHVSRSCNQPCGARGVAAHASGAMRSDTRAATRLISDWQFSRTVTLPILSQHLEKVLLKLREISSSGDKFKTSLDVGLLGRSRKGSDRRSYRYLEVGSWKEARRHQPISFRLVAASVSLRMVPDACAATPHAPHVFQHGQDTCRTPPLLPYVRLHDWNSCKATHHLTHVDQHALVACAETPRAWSIHLVLLHVRLNVLLPCTATPRA</sequence>
<dbReference type="AlphaFoldDB" id="A0A8S9SRT2"/>
<dbReference type="EMBL" id="QGKX02000004">
    <property type="protein sequence ID" value="KAF3603637.1"/>
    <property type="molecule type" value="Genomic_DNA"/>
</dbReference>
<dbReference type="Proteomes" id="UP000712600">
    <property type="component" value="Unassembled WGS sequence"/>
</dbReference>
<evidence type="ECO:0000313" key="2">
    <source>
        <dbReference type="Proteomes" id="UP000712600"/>
    </source>
</evidence>
<accession>A0A8S9SRT2</accession>
<reference evidence="1" key="1">
    <citation type="submission" date="2019-12" db="EMBL/GenBank/DDBJ databases">
        <title>Genome sequencing and annotation of Brassica cretica.</title>
        <authorList>
            <person name="Studholme D.J."/>
            <person name="Sarris P."/>
        </authorList>
    </citation>
    <scope>NUCLEOTIDE SEQUENCE</scope>
    <source>
        <strain evidence="1">PFS-109/04</strain>
        <tissue evidence="1">Leaf</tissue>
    </source>
</reference>
<organism evidence="1 2">
    <name type="scientific">Brassica cretica</name>
    <name type="common">Mustard</name>
    <dbReference type="NCBI Taxonomy" id="69181"/>
    <lineage>
        <taxon>Eukaryota</taxon>
        <taxon>Viridiplantae</taxon>
        <taxon>Streptophyta</taxon>
        <taxon>Embryophyta</taxon>
        <taxon>Tracheophyta</taxon>
        <taxon>Spermatophyta</taxon>
        <taxon>Magnoliopsida</taxon>
        <taxon>eudicotyledons</taxon>
        <taxon>Gunneridae</taxon>
        <taxon>Pentapetalae</taxon>
        <taxon>rosids</taxon>
        <taxon>malvids</taxon>
        <taxon>Brassicales</taxon>
        <taxon>Brassicaceae</taxon>
        <taxon>Brassiceae</taxon>
        <taxon>Brassica</taxon>
    </lineage>
</organism>
<evidence type="ECO:0000313" key="1">
    <source>
        <dbReference type="EMBL" id="KAF3603637.1"/>
    </source>
</evidence>